<gene>
    <name evidence="4" type="ORF">TGMAS_300350</name>
</gene>
<dbReference type="Proteomes" id="UP000028821">
    <property type="component" value="Unassembled WGS sequence"/>
</dbReference>
<feature type="chain" id="PRO_5001813863" evidence="2">
    <location>
        <begin position="45"/>
        <end position="736"/>
    </location>
</feature>
<dbReference type="GO" id="GO:0031071">
    <property type="term" value="F:cysteine desulfurase activity"/>
    <property type="evidence" value="ECO:0007669"/>
    <property type="project" value="UniProtKB-EC"/>
</dbReference>
<keyword evidence="4" id="KW-0456">Lyase</keyword>
<feature type="domain" description="Aminotransferase class V" evidence="3">
    <location>
        <begin position="277"/>
        <end position="590"/>
    </location>
</feature>
<keyword evidence="4" id="KW-0808">Transferase</keyword>
<dbReference type="Pfam" id="PF00266">
    <property type="entry name" value="Aminotran_5"/>
    <property type="match status" value="1"/>
</dbReference>
<protein>
    <submittedName>
        <fullName evidence="4">Cysteine desulfurase/selenocysteine lyase family PLP dependent transferase superfamily protein</fullName>
        <ecNumber evidence="4">2.8.1.7</ecNumber>
    </submittedName>
</protein>
<feature type="region of interest" description="Disordered" evidence="1">
    <location>
        <begin position="123"/>
        <end position="187"/>
    </location>
</feature>
<dbReference type="InterPro" id="IPR015421">
    <property type="entry name" value="PyrdxlP-dep_Trfase_major"/>
</dbReference>
<evidence type="ECO:0000313" key="4">
    <source>
        <dbReference type="EMBL" id="KFH04302.1"/>
    </source>
</evidence>
<dbReference type="EMBL" id="AEXC02002553">
    <property type="protein sequence ID" value="KFH04302.1"/>
    <property type="molecule type" value="Genomic_DNA"/>
</dbReference>
<feature type="compositionally biased region" description="Low complexity" evidence="1">
    <location>
        <begin position="65"/>
        <end position="84"/>
    </location>
</feature>
<dbReference type="PANTHER" id="PTHR14237">
    <property type="entry name" value="MOLYBDOPTERIN COFACTOR SULFURASE MOSC"/>
    <property type="match status" value="1"/>
</dbReference>
<dbReference type="SUPFAM" id="SSF53383">
    <property type="entry name" value="PLP-dependent transferases"/>
    <property type="match status" value="1"/>
</dbReference>
<sequence length="736" mass="79934">MEESDSSGRRSTMQARGHHCVSYRLTLRFCALLFASCLATAATAEAPPTVSGQVGRVAESSEGCACASAPSSEPATTPSTEHSPVPQINSPDAALARELSGDANQSGEIPLVVPTDSQALAEAAAARRHTEGCSETEERTGESNVGPEKYGGTGLQATQTQPVDSSSPSQCTRRASGTAGREASSDRYSTAYAATQLFASSEASHAEGDPLAEASTRERAAGMAAAAEAQKHRPSCPLWGESYDERRSRFLQRYGDSYNLEIEAIKERELERFSGQVYMDYAGSGVYQRQQLRAVFDDFAHNAYGNTHSRNPSAKQTDDKLKEARQVISRFFDAPEKEYAVIFTSGATAALKLVGESFPFTAGFSSFYYLRINHNSVLGIREFAYAKNAKSVRALSPREVEQILTEREQSTEHTYDEKDESRPSCLFAFPAKDNWNGRFFPQEWIARVKKVGLSNDNCRWFVLLDAAAYAPTSPLSLSRHPADFVAFSFYKIFGYPTGLGALLVRSEDASKLQRLYWGGGSVAASVCDSRWCARKTNVALRFEDGTLPFLAIIASLYGFRALEAIGMEKIHHHVAALTRHLFERLQMLRHSNGAHAVLLYWNEASPPTGGIVSFNLLRPDGSFIPFPQVEADASAALIHLRTGCFCNPGGCQDFLGLSAEDIIRNSQKRQSCSDPSGSTLSVISGTPGLMTGWGGGSLGGGLYRKPAGSVRVSMGYLSTFSDVDALVSFISETYVW</sequence>
<proteinExistence type="predicted"/>
<comment type="caution">
    <text evidence="4">The sequence shown here is derived from an EMBL/GenBank/DDBJ whole genome shotgun (WGS) entry which is preliminary data.</text>
</comment>
<organism evidence="4 5">
    <name type="scientific">Toxoplasma gondii MAS</name>
    <dbReference type="NCBI Taxonomy" id="943118"/>
    <lineage>
        <taxon>Eukaryota</taxon>
        <taxon>Sar</taxon>
        <taxon>Alveolata</taxon>
        <taxon>Apicomplexa</taxon>
        <taxon>Conoidasida</taxon>
        <taxon>Coccidia</taxon>
        <taxon>Eucoccidiorida</taxon>
        <taxon>Eimeriorina</taxon>
        <taxon>Sarcocystidae</taxon>
        <taxon>Toxoplasma</taxon>
    </lineage>
</organism>
<keyword evidence="2" id="KW-0732">Signal</keyword>
<evidence type="ECO:0000259" key="3">
    <source>
        <dbReference type="Pfam" id="PF00266"/>
    </source>
</evidence>
<evidence type="ECO:0000313" key="5">
    <source>
        <dbReference type="Proteomes" id="UP000028821"/>
    </source>
</evidence>
<dbReference type="GO" id="GO:0016829">
    <property type="term" value="F:lyase activity"/>
    <property type="evidence" value="ECO:0007669"/>
    <property type="project" value="UniProtKB-KW"/>
</dbReference>
<feature type="region of interest" description="Disordered" evidence="1">
    <location>
        <begin position="201"/>
        <end position="231"/>
    </location>
</feature>
<feature type="signal peptide" evidence="2">
    <location>
        <begin position="1"/>
        <end position="44"/>
    </location>
</feature>
<feature type="compositionally biased region" description="Basic and acidic residues" evidence="1">
    <location>
        <begin position="128"/>
        <end position="141"/>
    </location>
</feature>
<dbReference type="PANTHER" id="PTHR14237:SF80">
    <property type="entry name" value="MOLYBDENUM COFACTOR SULFURASE"/>
    <property type="match status" value="1"/>
</dbReference>
<name>A0A086PVC0_TOXGO</name>
<dbReference type="Gene3D" id="3.40.640.10">
    <property type="entry name" value="Type I PLP-dependent aspartate aminotransferase-like (Major domain)"/>
    <property type="match status" value="1"/>
</dbReference>
<evidence type="ECO:0000256" key="1">
    <source>
        <dbReference type="SAM" id="MobiDB-lite"/>
    </source>
</evidence>
<dbReference type="OrthoDB" id="10264306at2759"/>
<dbReference type="InterPro" id="IPR015424">
    <property type="entry name" value="PyrdxlP-dep_Trfase"/>
</dbReference>
<accession>A0A086PVC0</accession>
<dbReference type="AlphaFoldDB" id="A0A086PVC0"/>
<evidence type="ECO:0000256" key="2">
    <source>
        <dbReference type="SAM" id="SignalP"/>
    </source>
</evidence>
<dbReference type="InterPro" id="IPR000192">
    <property type="entry name" value="Aminotrans_V_dom"/>
</dbReference>
<feature type="region of interest" description="Disordered" evidence="1">
    <location>
        <begin position="65"/>
        <end position="89"/>
    </location>
</feature>
<dbReference type="Gene3D" id="3.90.1150.10">
    <property type="entry name" value="Aspartate Aminotransferase, domain 1"/>
    <property type="match status" value="1"/>
</dbReference>
<dbReference type="InterPro" id="IPR015422">
    <property type="entry name" value="PyrdxlP-dep_Trfase_small"/>
</dbReference>
<feature type="compositionally biased region" description="Polar residues" evidence="1">
    <location>
        <begin position="155"/>
        <end position="175"/>
    </location>
</feature>
<dbReference type="VEuPathDB" id="ToxoDB:TGMAS_300350"/>
<reference evidence="4 5" key="1">
    <citation type="submission" date="2014-04" db="EMBL/GenBank/DDBJ databases">
        <authorList>
            <person name="Sibley D."/>
            <person name="Venepally P."/>
            <person name="Karamycheva S."/>
            <person name="Hadjithomas M."/>
            <person name="Khan A."/>
            <person name="Brunk B."/>
            <person name="Roos D."/>
            <person name="Caler E."/>
            <person name="Lorenzi H."/>
        </authorList>
    </citation>
    <scope>NUCLEOTIDE SEQUENCE [LARGE SCALE GENOMIC DNA]</scope>
    <source>
        <strain evidence="4 5">MAS</strain>
    </source>
</reference>
<dbReference type="EC" id="2.8.1.7" evidence="4"/>